<evidence type="ECO:0000256" key="1">
    <source>
        <dbReference type="SAM" id="MobiDB-lite"/>
    </source>
</evidence>
<dbReference type="OrthoDB" id="4941312at2759"/>
<feature type="region of interest" description="Disordered" evidence="1">
    <location>
        <begin position="126"/>
        <end position="159"/>
    </location>
</feature>
<evidence type="ECO:0000313" key="3">
    <source>
        <dbReference type="EMBL" id="KAH0962055.1"/>
    </source>
</evidence>
<gene>
    <name evidence="3" type="ORF">HRG_07135</name>
</gene>
<organism evidence="3 4">
    <name type="scientific">Hirsutella rhossiliensis</name>
    <dbReference type="NCBI Taxonomy" id="111463"/>
    <lineage>
        <taxon>Eukaryota</taxon>
        <taxon>Fungi</taxon>
        <taxon>Dikarya</taxon>
        <taxon>Ascomycota</taxon>
        <taxon>Pezizomycotina</taxon>
        <taxon>Sordariomycetes</taxon>
        <taxon>Hypocreomycetidae</taxon>
        <taxon>Hypocreales</taxon>
        <taxon>Ophiocordycipitaceae</taxon>
        <taxon>Hirsutella</taxon>
    </lineage>
</organism>
<dbReference type="RefSeq" id="XP_044719568.1">
    <property type="nucleotide sequence ID" value="XM_044865606.1"/>
</dbReference>
<keyword evidence="4" id="KW-1185">Reference proteome</keyword>
<protein>
    <submittedName>
        <fullName evidence="3">Uncharacterized protein</fullName>
    </submittedName>
</protein>
<comment type="caution">
    <text evidence="3">The sequence shown here is derived from an EMBL/GenBank/DDBJ whole genome shotgun (WGS) entry which is preliminary data.</text>
</comment>
<proteinExistence type="predicted"/>
<name>A0A9P8MVL4_9HYPO</name>
<evidence type="ECO:0000313" key="4">
    <source>
        <dbReference type="Proteomes" id="UP000824596"/>
    </source>
</evidence>
<accession>A0A9P8MVL4</accession>
<feature type="compositionally biased region" description="Basic and acidic residues" evidence="1">
    <location>
        <begin position="139"/>
        <end position="159"/>
    </location>
</feature>
<sequence>MKYAIIFASFAAVAFALPQGGPNTGQKLPWTAGSNFRADCGWWGWDEKGCGTEKYCDAIDEQAPNLSDFDNGKPRYKSTKECFDAHDPAPWTEGSNFSADCGWWGWDEKGCGTKKYCDAIDEQAPNLSGFDNGKPRYKSTKECFDAHQPDPSLRDRTRK</sequence>
<reference evidence="3" key="1">
    <citation type="submission" date="2021-09" db="EMBL/GenBank/DDBJ databases">
        <title>A high-quality genome of the endoparasitic fungus Hirsutella rhossiliensis with a comparison of Hirsutella genomes reveals transposable elements contributing to genome size variation.</title>
        <authorList>
            <person name="Lin R."/>
            <person name="Jiao Y."/>
            <person name="Sun X."/>
            <person name="Ling J."/>
            <person name="Xie B."/>
            <person name="Cheng X."/>
        </authorList>
    </citation>
    <scope>NUCLEOTIDE SEQUENCE</scope>
    <source>
        <strain evidence="3">HR02</strain>
    </source>
</reference>
<keyword evidence="2" id="KW-0732">Signal</keyword>
<dbReference type="AlphaFoldDB" id="A0A9P8MVL4"/>
<feature type="chain" id="PRO_5040412822" evidence="2">
    <location>
        <begin position="17"/>
        <end position="159"/>
    </location>
</feature>
<dbReference type="Proteomes" id="UP000824596">
    <property type="component" value="Unassembled WGS sequence"/>
</dbReference>
<dbReference type="EMBL" id="JAIZPD010000007">
    <property type="protein sequence ID" value="KAH0962055.1"/>
    <property type="molecule type" value="Genomic_DNA"/>
</dbReference>
<evidence type="ECO:0000256" key="2">
    <source>
        <dbReference type="SAM" id="SignalP"/>
    </source>
</evidence>
<dbReference type="GeneID" id="68356264"/>
<feature type="signal peptide" evidence="2">
    <location>
        <begin position="1"/>
        <end position="16"/>
    </location>
</feature>